<dbReference type="AlphaFoldDB" id="A0A656HF21"/>
<evidence type="ECO:0000256" key="3">
    <source>
        <dbReference type="ARBA" id="ARBA00024247"/>
    </source>
</evidence>
<dbReference type="Pfam" id="PF02597">
    <property type="entry name" value="ThiS"/>
    <property type="match status" value="1"/>
</dbReference>
<dbReference type="OrthoDB" id="9801945at2"/>
<dbReference type="GO" id="GO:0006777">
    <property type="term" value="P:Mo-molybdopterin cofactor biosynthetic process"/>
    <property type="evidence" value="ECO:0007669"/>
    <property type="project" value="InterPro"/>
</dbReference>
<keyword evidence="1" id="KW-0547">Nucleotide-binding</keyword>
<dbReference type="GO" id="GO:0000166">
    <property type="term" value="F:nucleotide binding"/>
    <property type="evidence" value="ECO:0007669"/>
    <property type="project" value="UniProtKB-KW"/>
</dbReference>
<dbReference type="SUPFAM" id="SSF54285">
    <property type="entry name" value="MoaD/ThiS"/>
    <property type="match status" value="1"/>
</dbReference>
<dbReference type="Gene3D" id="3.10.20.30">
    <property type="match status" value="1"/>
</dbReference>
<dbReference type="PANTHER" id="PTHR33359">
    <property type="entry name" value="MOLYBDOPTERIN SYNTHASE SULFUR CARRIER SUBUNIT"/>
    <property type="match status" value="1"/>
</dbReference>
<accession>A0A656HF21</accession>
<sequence>MSVKVLFFASLRERLGKSHVLLDVAESLSVRDVWLRSSGESALPENVLAAINHEYAEAESLVQSGDEVAFFPPVTGG</sequence>
<dbReference type="InterPro" id="IPR003749">
    <property type="entry name" value="ThiS/MoaD-like"/>
</dbReference>
<evidence type="ECO:0000256" key="2">
    <source>
        <dbReference type="ARBA" id="ARBA00024200"/>
    </source>
</evidence>
<proteinExistence type="inferred from homology"/>
<reference evidence="5" key="1">
    <citation type="journal article" date="2011" name="Stand. Genomic Sci.">
        <title>Genome sequence of the filamentous, gliding Thiothrix nivea neotype strain (JP2(T)).</title>
        <authorList>
            <person name="Lapidus A."/>
            <person name="Nolan M."/>
            <person name="Lucas S."/>
            <person name="Glavina Del Rio T."/>
            <person name="Tice H."/>
            <person name="Cheng J.F."/>
            <person name="Tapia R."/>
            <person name="Han C."/>
            <person name="Goodwin L."/>
            <person name="Pitluck S."/>
            <person name="Liolios K."/>
            <person name="Pagani I."/>
            <person name="Ivanova N."/>
            <person name="Huntemann M."/>
            <person name="Mavromatis K."/>
            <person name="Mikhailova N."/>
            <person name="Pati A."/>
            <person name="Chen A."/>
            <person name="Palaniappan K."/>
            <person name="Land M."/>
            <person name="Brambilla E.M."/>
            <person name="Rohde M."/>
            <person name="Abt B."/>
            <person name="Verbarg S."/>
            <person name="Goker M."/>
            <person name="Bristow J."/>
            <person name="Eisen J.A."/>
            <person name="Markowitz V."/>
            <person name="Hugenholtz P."/>
            <person name="Kyrpides N.C."/>
            <person name="Klenk H.P."/>
            <person name="Woyke T."/>
        </authorList>
    </citation>
    <scope>NUCLEOTIDE SEQUENCE [LARGE SCALE GENOMIC DNA]</scope>
    <source>
        <strain evidence="5">ATCC 35100 / DSM 5205 / JP2</strain>
    </source>
</reference>
<evidence type="ECO:0000313" key="4">
    <source>
        <dbReference type="EMBL" id="EIJ34594.1"/>
    </source>
</evidence>
<dbReference type="PANTHER" id="PTHR33359:SF1">
    <property type="entry name" value="MOLYBDOPTERIN SYNTHASE SULFUR CARRIER SUBUNIT"/>
    <property type="match status" value="1"/>
</dbReference>
<keyword evidence="5" id="KW-1185">Reference proteome</keyword>
<dbReference type="RefSeq" id="WP_002708522.1">
    <property type="nucleotide sequence ID" value="NZ_JH651384.1"/>
</dbReference>
<dbReference type="NCBIfam" id="TIGR01682">
    <property type="entry name" value="moaD"/>
    <property type="match status" value="1"/>
</dbReference>
<organism evidence="4 5">
    <name type="scientific">Thiothrix nivea (strain ATCC 35100 / DSM 5205 / JP2)</name>
    <dbReference type="NCBI Taxonomy" id="870187"/>
    <lineage>
        <taxon>Bacteria</taxon>
        <taxon>Pseudomonadati</taxon>
        <taxon>Pseudomonadota</taxon>
        <taxon>Gammaproteobacteria</taxon>
        <taxon>Thiotrichales</taxon>
        <taxon>Thiotrichaceae</taxon>
        <taxon>Thiothrix</taxon>
    </lineage>
</organism>
<evidence type="ECO:0000313" key="5">
    <source>
        <dbReference type="Proteomes" id="UP000005317"/>
    </source>
</evidence>
<dbReference type="EMBL" id="JH651384">
    <property type="protein sequence ID" value="EIJ34594.1"/>
    <property type="molecule type" value="Genomic_DNA"/>
</dbReference>
<dbReference type="Proteomes" id="UP000005317">
    <property type="component" value="Unassembled WGS sequence"/>
</dbReference>
<dbReference type="InterPro" id="IPR044672">
    <property type="entry name" value="MOCS2A"/>
</dbReference>
<name>A0A656HF21_THINJ</name>
<comment type="similarity">
    <text evidence="2">Belongs to the MoaD family.</text>
</comment>
<dbReference type="GO" id="GO:1990133">
    <property type="term" value="C:molybdopterin adenylyltransferase complex"/>
    <property type="evidence" value="ECO:0007669"/>
    <property type="project" value="TreeGrafter"/>
</dbReference>
<gene>
    <name evidence="4" type="ORF">Thini_2020</name>
</gene>
<dbReference type="CDD" id="cd00754">
    <property type="entry name" value="Ubl_MoaD"/>
    <property type="match status" value="1"/>
</dbReference>
<protein>
    <recommendedName>
        <fullName evidence="3">Molybdopterin synthase sulfur carrier subunit</fullName>
    </recommendedName>
</protein>
<dbReference type="InterPro" id="IPR012675">
    <property type="entry name" value="Beta-grasp_dom_sf"/>
</dbReference>
<dbReference type="InterPro" id="IPR016155">
    <property type="entry name" value="Mopterin_synth/thiamin_S_b"/>
</dbReference>
<evidence type="ECO:0000256" key="1">
    <source>
        <dbReference type="ARBA" id="ARBA00022741"/>
    </source>
</evidence>